<dbReference type="EMBL" id="JAIMFO010000004">
    <property type="protein sequence ID" value="MBY4796887.1"/>
    <property type="molecule type" value="Genomic_DNA"/>
</dbReference>
<dbReference type="Gene3D" id="1.10.150.20">
    <property type="entry name" value="5' to 3' exonuclease, C-terminal subdomain"/>
    <property type="match status" value="1"/>
</dbReference>
<dbReference type="PANTHER" id="PTHR11076:SF35">
    <property type="entry name" value="DNA REPAIR PROTEIN HOMOLOG YOBH"/>
    <property type="match status" value="1"/>
</dbReference>
<dbReference type="SUPFAM" id="SSF56672">
    <property type="entry name" value="DNA/RNA polymerases"/>
    <property type="match status" value="1"/>
</dbReference>
<comment type="caution">
    <text evidence="5">The sequence shown here is derived from an EMBL/GenBank/DDBJ whole genome shotgun (WGS) entry which is preliminary data.</text>
</comment>
<evidence type="ECO:0000259" key="4">
    <source>
        <dbReference type="PROSITE" id="PS50173"/>
    </source>
</evidence>
<dbReference type="Pfam" id="PF00817">
    <property type="entry name" value="IMS"/>
    <property type="match status" value="1"/>
</dbReference>
<evidence type="ECO:0000256" key="3">
    <source>
        <dbReference type="SAM" id="MobiDB-lite"/>
    </source>
</evidence>
<reference evidence="5 6" key="1">
    <citation type="submission" date="2021-08" db="EMBL/GenBank/DDBJ databases">
        <title>Collinsella faecalis sp. nov. isolated from swine faeces.</title>
        <authorList>
            <person name="Oh B.S."/>
            <person name="Lee J.H."/>
        </authorList>
    </citation>
    <scope>NUCLEOTIDE SEQUENCE [LARGE SCALE GENOMIC DNA]</scope>
    <source>
        <strain evidence="5 6">AGMB00827</strain>
    </source>
</reference>
<proteinExistence type="inferred from homology"/>
<dbReference type="InterPro" id="IPR043502">
    <property type="entry name" value="DNA/RNA_pol_sf"/>
</dbReference>
<dbReference type="Gene3D" id="3.30.70.270">
    <property type="match status" value="1"/>
</dbReference>
<evidence type="ECO:0000313" key="6">
    <source>
        <dbReference type="Proteomes" id="UP000700908"/>
    </source>
</evidence>
<comment type="function">
    <text evidence="2">Poorly processive, error-prone DNA polymerase involved in untargeted mutagenesis. Copies undamaged DNA at stalled replication forks, which arise in vivo from mismatched or misaligned primer ends. These misaligned primers can be extended by PolIV. Exhibits no 3'-5' exonuclease (proofreading) activity. May be involved in translesional synthesis, in conjunction with the beta clamp from PolIII.</text>
</comment>
<dbReference type="PROSITE" id="PS50173">
    <property type="entry name" value="UMUC"/>
    <property type="match status" value="1"/>
</dbReference>
<gene>
    <name evidence="5" type="ORF">K6V98_00705</name>
</gene>
<evidence type="ECO:0000256" key="2">
    <source>
        <dbReference type="ARBA" id="ARBA00025589"/>
    </source>
</evidence>
<dbReference type="InterPro" id="IPR043128">
    <property type="entry name" value="Rev_trsase/Diguanyl_cyclase"/>
</dbReference>
<comment type="similarity">
    <text evidence="1">Belongs to the DNA polymerase type-Y family.</text>
</comment>
<name>A0ABS7MHN9_9ACTN</name>
<protein>
    <submittedName>
        <fullName evidence="5">DNA repair protein</fullName>
    </submittedName>
</protein>
<dbReference type="Gene3D" id="3.40.1170.60">
    <property type="match status" value="1"/>
</dbReference>
<feature type="domain" description="UmuC" evidence="4">
    <location>
        <begin position="9"/>
        <end position="198"/>
    </location>
</feature>
<evidence type="ECO:0000313" key="5">
    <source>
        <dbReference type="EMBL" id="MBY4796887.1"/>
    </source>
</evidence>
<keyword evidence="6" id="KW-1185">Reference proteome</keyword>
<dbReference type="InterPro" id="IPR050116">
    <property type="entry name" value="DNA_polymerase-Y"/>
</dbReference>
<sequence>MYMGTTQSYLCIDLKTFYASVECADRGLDPFTTNLVVADPTRGQSTICLAVSPAMKRLGVRNRCRVFEIPPSIRYITATPRMQRYMEVSAQIYGIYLEYLSPEDIHVYSVDECFIDASPYHGLYGSDTHQLARMLMDAVLSRTGVSAAAGIGENLFQAKVALDITAKHSPDGIGVLDHARFRSEIWPHRPLTDIWGIGRGIATRLARYHVFDLMSLAALDPAILYREFGVKADLLIAHAHGRESATIKDIQSWQPKASSLMSGQILIRDYSLDEARVVLREMVDTAVLDLVQRRQVAGGISLKAGYTWKGSAHHGLQSPSKAGGSQKLSGHTASFAELWPAFLQLFTHRVDPTCPIRRLAIGLYDLAPEAKADINLFTNVRALERERRLAHTVNDVKSRFGKNALLRGTSFRPGATGRERNEQIGGHRA</sequence>
<dbReference type="Pfam" id="PF11799">
    <property type="entry name" value="IMS_C"/>
    <property type="match status" value="1"/>
</dbReference>
<feature type="region of interest" description="Disordered" evidence="3">
    <location>
        <begin position="409"/>
        <end position="429"/>
    </location>
</feature>
<dbReference type="InterPro" id="IPR017961">
    <property type="entry name" value="DNA_pol_Y-fam_little_finger"/>
</dbReference>
<dbReference type="PANTHER" id="PTHR11076">
    <property type="entry name" value="DNA REPAIR POLYMERASE UMUC / TRANSFERASE FAMILY MEMBER"/>
    <property type="match status" value="1"/>
</dbReference>
<accession>A0ABS7MHN9</accession>
<organism evidence="5 6">
    <name type="scientific">Collinsella ureilytica</name>
    <dbReference type="NCBI Taxonomy" id="2869515"/>
    <lineage>
        <taxon>Bacteria</taxon>
        <taxon>Bacillati</taxon>
        <taxon>Actinomycetota</taxon>
        <taxon>Coriobacteriia</taxon>
        <taxon>Coriobacteriales</taxon>
        <taxon>Coriobacteriaceae</taxon>
        <taxon>Collinsella</taxon>
    </lineage>
</organism>
<dbReference type="Proteomes" id="UP000700908">
    <property type="component" value="Unassembled WGS sequence"/>
</dbReference>
<evidence type="ECO:0000256" key="1">
    <source>
        <dbReference type="ARBA" id="ARBA00010945"/>
    </source>
</evidence>
<dbReference type="InterPro" id="IPR001126">
    <property type="entry name" value="UmuC"/>
</dbReference>